<protein>
    <submittedName>
        <fullName evidence="3">Uncharacterized protein</fullName>
    </submittedName>
</protein>
<sequence>MDFSQDSHTEGLTGPLARTDAGGSLDGREPTSMQERYGAPQVRLTAPLLDAPRERIDVCERVLLNLQAFKDVRFGTVGRRLRTFVVFLDVGVVWMLLYYSKGDPRNIVYGAIFFSIFLIPANLICLRQTMMTSTIDPMVRAWFGMYGSRNLDSPRGELSAEYELSLDDVGFEQVLSWGYVIRVPWIALAKRPFKGRRGYVFGFDEGKLEAVFELLAGNNWVHKVNEMPAECLYLPFDLVSRRPELLGQVKERIAWWREKFEGGSDSTRASIGRMIGEWMVDADDFEEVNEGRRAV</sequence>
<dbReference type="HOGENOM" id="CLU_942363_0_0_11"/>
<dbReference type="eggNOG" id="ENOG5031V1M">
    <property type="taxonomic scope" value="Bacteria"/>
</dbReference>
<dbReference type="RefSeq" id="WP_006719424.1">
    <property type="nucleotide sequence ID" value="NZ_CP085935.1"/>
</dbReference>
<proteinExistence type="predicted"/>
<name>B6G7M7_9ACTN</name>
<dbReference type="Proteomes" id="UP000003560">
    <property type="component" value="Unassembled WGS sequence"/>
</dbReference>
<feature type="transmembrane region" description="Helical" evidence="2">
    <location>
        <begin position="81"/>
        <end position="100"/>
    </location>
</feature>
<comment type="caution">
    <text evidence="3">The sequence shown here is derived from an EMBL/GenBank/DDBJ whole genome shotgun (WGS) entry which is preliminary data.</text>
</comment>
<dbReference type="EMBL" id="ABXJ01000006">
    <property type="protein sequence ID" value="EEA91724.1"/>
    <property type="molecule type" value="Genomic_DNA"/>
</dbReference>
<dbReference type="AlphaFoldDB" id="B6G7M7"/>
<organism evidence="3 4">
    <name type="scientific">Collinsella stercoris DSM 13279</name>
    <dbReference type="NCBI Taxonomy" id="445975"/>
    <lineage>
        <taxon>Bacteria</taxon>
        <taxon>Bacillati</taxon>
        <taxon>Actinomycetota</taxon>
        <taxon>Coriobacteriia</taxon>
        <taxon>Coriobacteriales</taxon>
        <taxon>Coriobacteriaceae</taxon>
        <taxon>Collinsella</taxon>
    </lineage>
</organism>
<evidence type="ECO:0000256" key="1">
    <source>
        <dbReference type="SAM" id="MobiDB-lite"/>
    </source>
</evidence>
<gene>
    <name evidence="3" type="ORF">COLSTE_00067</name>
</gene>
<keyword evidence="2" id="KW-0812">Transmembrane</keyword>
<reference evidence="3 4" key="1">
    <citation type="submission" date="2008-10" db="EMBL/GenBank/DDBJ databases">
        <title>Draft genome sequence of Collinsella stercoris (DSM 13279).</title>
        <authorList>
            <person name="Sudarsanam P."/>
            <person name="Ley R."/>
            <person name="Guruge J."/>
            <person name="Turnbaugh P.J."/>
            <person name="Mahowald M."/>
            <person name="Liep D."/>
            <person name="Gordon J."/>
        </authorList>
    </citation>
    <scope>NUCLEOTIDE SEQUENCE [LARGE SCALE GENOMIC DNA]</scope>
    <source>
        <strain evidence="3 4">DSM 13279</strain>
    </source>
</reference>
<dbReference type="STRING" id="445975.COLSTE_00067"/>
<evidence type="ECO:0000313" key="3">
    <source>
        <dbReference type="EMBL" id="EEA91724.1"/>
    </source>
</evidence>
<reference evidence="3 4" key="2">
    <citation type="submission" date="2008-10" db="EMBL/GenBank/DDBJ databases">
        <authorList>
            <person name="Fulton L."/>
            <person name="Clifton S."/>
            <person name="Fulton B."/>
            <person name="Xu J."/>
            <person name="Minx P."/>
            <person name="Pepin K.H."/>
            <person name="Johnson M."/>
            <person name="Thiruvilangam P."/>
            <person name="Bhonagiri V."/>
            <person name="Nash W.E."/>
            <person name="Mardis E.R."/>
            <person name="Wilson R.K."/>
        </authorList>
    </citation>
    <scope>NUCLEOTIDE SEQUENCE [LARGE SCALE GENOMIC DNA]</scope>
    <source>
        <strain evidence="3 4">DSM 13279</strain>
    </source>
</reference>
<feature type="transmembrane region" description="Helical" evidence="2">
    <location>
        <begin position="106"/>
        <end position="126"/>
    </location>
</feature>
<evidence type="ECO:0000256" key="2">
    <source>
        <dbReference type="SAM" id="Phobius"/>
    </source>
</evidence>
<keyword evidence="4" id="KW-1185">Reference proteome</keyword>
<evidence type="ECO:0000313" key="4">
    <source>
        <dbReference type="Proteomes" id="UP000003560"/>
    </source>
</evidence>
<keyword evidence="2" id="KW-1133">Transmembrane helix</keyword>
<keyword evidence="2" id="KW-0472">Membrane</keyword>
<dbReference type="GeneID" id="98002485"/>
<feature type="region of interest" description="Disordered" evidence="1">
    <location>
        <begin position="1"/>
        <end position="36"/>
    </location>
</feature>
<accession>B6G7M7</accession>